<dbReference type="AlphaFoldDB" id="A0A4D9CNC9"/>
<comment type="caution">
    <text evidence="2">The sequence shown here is derived from an EMBL/GenBank/DDBJ whole genome shotgun (WGS) entry which is preliminary data.</text>
</comment>
<evidence type="ECO:0000256" key="1">
    <source>
        <dbReference type="SAM" id="MobiDB-lite"/>
    </source>
</evidence>
<evidence type="ECO:0000313" key="3">
    <source>
        <dbReference type="Proteomes" id="UP000355283"/>
    </source>
</evidence>
<gene>
    <name evidence="2" type="ORF">NSK_008066</name>
</gene>
<reference evidence="2 3" key="1">
    <citation type="submission" date="2019-01" db="EMBL/GenBank/DDBJ databases">
        <title>Nuclear Genome Assembly of the Microalgal Biofuel strain Nannochloropsis salina CCMP1776.</title>
        <authorList>
            <person name="Hovde B."/>
        </authorList>
    </citation>
    <scope>NUCLEOTIDE SEQUENCE [LARGE SCALE GENOMIC DNA]</scope>
    <source>
        <strain evidence="2 3">CCMP1776</strain>
    </source>
</reference>
<name>A0A4D9CNC9_9STRA</name>
<dbReference type="OrthoDB" id="10453174at2759"/>
<protein>
    <submittedName>
        <fullName evidence="2">Uncharacterized protein</fullName>
    </submittedName>
</protein>
<sequence>MELAGEVTAGLHPFSSSLLSSSGGGGAPLPVPPPPQQQSHHLAQVVESRGAGSKKGNSGTYKTMEGKRWQELELKEEGLVQGKKASDTKKTEVHIALTIDDVHILGASIDQYAAIRLYGGITLRVVTKPSVTARGLVMLDDEDDGAGGDGGGGEAVEVERPRYDLAFRRSVECFRSFDIAFEKDEVITKAQRPVEALASAVYYMCSHVPTIGSLYATLPHTLAELGVFYIRADSPIAQPILRNPSRY</sequence>
<feature type="compositionally biased region" description="Low complexity" evidence="1">
    <location>
        <begin position="10"/>
        <end position="21"/>
    </location>
</feature>
<keyword evidence="3" id="KW-1185">Reference proteome</keyword>
<dbReference type="EMBL" id="SDOX01000159">
    <property type="protein sequence ID" value="TFJ80640.1"/>
    <property type="molecule type" value="Genomic_DNA"/>
</dbReference>
<dbReference type="Proteomes" id="UP000355283">
    <property type="component" value="Unassembled WGS sequence"/>
</dbReference>
<accession>A0A4D9CNC9</accession>
<evidence type="ECO:0000313" key="2">
    <source>
        <dbReference type="EMBL" id="TFJ80640.1"/>
    </source>
</evidence>
<feature type="region of interest" description="Disordered" evidence="1">
    <location>
        <begin position="1"/>
        <end position="64"/>
    </location>
</feature>
<organism evidence="2 3">
    <name type="scientific">Nannochloropsis salina CCMP1776</name>
    <dbReference type="NCBI Taxonomy" id="1027361"/>
    <lineage>
        <taxon>Eukaryota</taxon>
        <taxon>Sar</taxon>
        <taxon>Stramenopiles</taxon>
        <taxon>Ochrophyta</taxon>
        <taxon>Eustigmatophyceae</taxon>
        <taxon>Eustigmatales</taxon>
        <taxon>Monodopsidaceae</taxon>
        <taxon>Microchloropsis</taxon>
        <taxon>Microchloropsis salina</taxon>
    </lineage>
</organism>
<proteinExistence type="predicted"/>